<sequence length="246" mass="27327">MATKKDKAADTAWMKEAFIDVQSELALKLKRAAQSIEHAGTHGAVNEDHWIEVFRSYLPNRYEVATGFVIDSLGNRSEQIDVVIFDRHFTPTLLDQQKHRYIPAEAVYGVFESKPHFDKSYLEYAGKKAASVRKLLRTSVSISHAGGTFKPKELFPIIAGIVAPKSSWADGLGDSFQKNLPSDDHEKLDCGCALEHGAFDTFDGQLKIVPPEGALIYFLFRLLSKLQSLGTVPAIDWAAYAATINR</sequence>
<name>A0A4Q9REA3_9GAMM</name>
<reference evidence="2 3" key="1">
    <citation type="submission" date="2018-06" db="EMBL/GenBank/DDBJ databases">
        <title>Three novel Pseudomonas species isolated from symptomatic oak.</title>
        <authorList>
            <person name="Bueno-Gonzalez V."/>
            <person name="Brady C."/>
        </authorList>
    </citation>
    <scope>NUCLEOTIDE SEQUENCE [LARGE SCALE GENOMIC DNA]</scope>
    <source>
        <strain evidence="2 3">P17C</strain>
    </source>
</reference>
<dbReference type="RefSeq" id="WP_131184733.1">
    <property type="nucleotide sequence ID" value="NZ_QJUO01000016.1"/>
</dbReference>
<dbReference type="CDD" id="cd21411">
    <property type="entry name" value="NucC"/>
    <property type="match status" value="1"/>
</dbReference>
<evidence type="ECO:0000313" key="3">
    <source>
        <dbReference type="Proteomes" id="UP000292639"/>
    </source>
</evidence>
<accession>A0A4Q9REA3</accession>
<protein>
    <recommendedName>
        <fullName evidence="1">DUF6602 domain-containing protein</fullName>
    </recommendedName>
</protein>
<dbReference type="EMBL" id="QJUP01000005">
    <property type="protein sequence ID" value="TBU98383.1"/>
    <property type="molecule type" value="Genomic_DNA"/>
</dbReference>
<dbReference type="Proteomes" id="UP000292639">
    <property type="component" value="Unassembled WGS sequence"/>
</dbReference>
<organism evidence="2 3">
    <name type="scientific">Stutzerimonas kirkiae</name>
    <dbReference type="NCBI Taxonomy" id="2211392"/>
    <lineage>
        <taxon>Bacteria</taxon>
        <taxon>Pseudomonadati</taxon>
        <taxon>Pseudomonadota</taxon>
        <taxon>Gammaproteobacteria</taxon>
        <taxon>Pseudomonadales</taxon>
        <taxon>Pseudomonadaceae</taxon>
        <taxon>Stutzerimonas</taxon>
    </lineage>
</organism>
<dbReference type="Pfam" id="PF20247">
    <property type="entry name" value="DUF6602"/>
    <property type="match status" value="1"/>
</dbReference>
<dbReference type="InterPro" id="IPR046537">
    <property type="entry name" value="DUF6602"/>
</dbReference>
<feature type="domain" description="DUF6602" evidence="1">
    <location>
        <begin position="31"/>
        <end position="135"/>
    </location>
</feature>
<keyword evidence="3" id="KW-1185">Reference proteome</keyword>
<evidence type="ECO:0000259" key="1">
    <source>
        <dbReference type="Pfam" id="PF20247"/>
    </source>
</evidence>
<comment type="caution">
    <text evidence="2">The sequence shown here is derived from an EMBL/GenBank/DDBJ whole genome shotgun (WGS) entry which is preliminary data.</text>
</comment>
<gene>
    <name evidence="2" type="ORF">DNJ96_06270</name>
</gene>
<dbReference type="AlphaFoldDB" id="A0A4Q9REA3"/>
<proteinExistence type="predicted"/>
<evidence type="ECO:0000313" key="2">
    <source>
        <dbReference type="EMBL" id="TBU98383.1"/>
    </source>
</evidence>